<dbReference type="PROSITE" id="PS51900">
    <property type="entry name" value="CB"/>
    <property type="match status" value="1"/>
</dbReference>
<dbReference type="InterPro" id="IPR050090">
    <property type="entry name" value="Tyrosine_recombinase_XerCD"/>
</dbReference>
<dbReference type="GO" id="GO:0015074">
    <property type="term" value="P:DNA integration"/>
    <property type="evidence" value="ECO:0007669"/>
    <property type="project" value="UniProtKB-KW"/>
</dbReference>
<dbReference type="GO" id="GO:0006310">
    <property type="term" value="P:DNA recombination"/>
    <property type="evidence" value="ECO:0007669"/>
    <property type="project" value="UniProtKB-KW"/>
</dbReference>
<dbReference type="Gene3D" id="1.10.150.130">
    <property type="match status" value="1"/>
</dbReference>
<proteinExistence type="inferred from homology"/>
<dbReference type="EMBL" id="DMBR01000280">
    <property type="protein sequence ID" value="HAE94729.1"/>
    <property type="molecule type" value="Genomic_DNA"/>
</dbReference>
<dbReference type="Gene3D" id="1.10.443.10">
    <property type="entry name" value="Intergrase catalytic core"/>
    <property type="match status" value="1"/>
</dbReference>
<organism evidence="8 9">
    <name type="scientific">Hyphomonas atlantica</name>
    <dbReference type="NCBI Taxonomy" id="1280948"/>
    <lineage>
        <taxon>Bacteria</taxon>
        <taxon>Pseudomonadati</taxon>
        <taxon>Pseudomonadota</taxon>
        <taxon>Alphaproteobacteria</taxon>
        <taxon>Hyphomonadales</taxon>
        <taxon>Hyphomonadaceae</taxon>
        <taxon>Hyphomonas</taxon>
    </lineage>
</organism>
<dbReference type="InterPro" id="IPR011010">
    <property type="entry name" value="DNA_brk_join_enz"/>
</dbReference>
<comment type="similarity">
    <text evidence="1">Belongs to the 'phage' integrase family.</text>
</comment>
<comment type="caution">
    <text evidence="8">The sequence shown here is derived from an EMBL/GenBank/DDBJ whole genome shotgun (WGS) entry which is preliminary data.</text>
</comment>
<dbReference type="InterPro" id="IPR002104">
    <property type="entry name" value="Integrase_catalytic"/>
</dbReference>
<dbReference type="AlphaFoldDB" id="A0A3B9L2N7"/>
<dbReference type="PANTHER" id="PTHR30349:SF41">
    <property type="entry name" value="INTEGRASE_RECOMBINASE PROTEIN MJ0367-RELATED"/>
    <property type="match status" value="1"/>
</dbReference>
<feature type="domain" description="Core-binding (CB)" evidence="7">
    <location>
        <begin position="18"/>
        <end position="102"/>
    </location>
</feature>
<dbReference type="InterPro" id="IPR013762">
    <property type="entry name" value="Integrase-like_cat_sf"/>
</dbReference>
<dbReference type="Proteomes" id="UP000259173">
    <property type="component" value="Unassembled WGS sequence"/>
</dbReference>
<keyword evidence="4" id="KW-0233">DNA recombination</keyword>
<name>A0A3B9L2N7_9PROT</name>
<accession>A0A3B9L2N7</accession>
<evidence type="ECO:0000256" key="3">
    <source>
        <dbReference type="ARBA" id="ARBA00023125"/>
    </source>
</evidence>
<dbReference type="PANTHER" id="PTHR30349">
    <property type="entry name" value="PHAGE INTEGRASE-RELATED"/>
    <property type="match status" value="1"/>
</dbReference>
<evidence type="ECO:0000256" key="2">
    <source>
        <dbReference type="ARBA" id="ARBA00022908"/>
    </source>
</evidence>
<gene>
    <name evidence="8" type="ORF">DCG65_09220</name>
</gene>
<protein>
    <submittedName>
        <fullName evidence="8">Integrase</fullName>
    </submittedName>
</protein>
<evidence type="ECO:0000313" key="8">
    <source>
        <dbReference type="EMBL" id="HAE94729.1"/>
    </source>
</evidence>
<sequence>MVDARQAKGQLVKPTPTGRFEALLDLYTRRLRDLYGFRPNTISQHVVTVSAFLEQALPADAPLASLTREAVEAFVTTVGNRVTRQTLQHVVARLRAFLRFCHEQGELAQRLDRIDTPRVYRGELPPRALQWKLVLALLRSIDRSDPAGCRDHAMLYLMAYYGLRPSEVAALNLDSIDWVAQTLQVEQRKTHSTLVLPLSCQALRVLRHYLCYGRSGSRHRHLFLRHRSPAGAISRCAVGDVYEKRSRQSGLPLAGTSAYSLRHAFAMRLLERGIGIKAIGDLLGHRSLESTCVYLRLQVDALRDVALPLPQEVRRSL</sequence>
<keyword evidence="2" id="KW-0229">DNA integration</keyword>
<dbReference type="InterPro" id="IPR010998">
    <property type="entry name" value="Integrase_recombinase_N"/>
</dbReference>
<evidence type="ECO:0000313" key="9">
    <source>
        <dbReference type="Proteomes" id="UP000259173"/>
    </source>
</evidence>
<dbReference type="GO" id="GO:0003677">
    <property type="term" value="F:DNA binding"/>
    <property type="evidence" value="ECO:0007669"/>
    <property type="project" value="UniProtKB-UniRule"/>
</dbReference>
<evidence type="ECO:0000259" key="6">
    <source>
        <dbReference type="PROSITE" id="PS51898"/>
    </source>
</evidence>
<feature type="domain" description="Tyr recombinase" evidence="6">
    <location>
        <begin position="124"/>
        <end position="307"/>
    </location>
</feature>
<dbReference type="PROSITE" id="PS51898">
    <property type="entry name" value="TYR_RECOMBINASE"/>
    <property type="match status" value="1"/>
</dbReference>
<evidence type="ECO:0000256" key="1">
    <source>
        <dbReference type="ARBA" id="ARBA00008857"/>
    </source>
</evidence>
<dbReference type="SUPFAM" id="SSF56349">
    <property type="entry name" value="DNA breaking-rejoining enzymes"/>
    <property type="match status" value="1"/>
</dbReference>
<reference evidence="8 9" key="1">
    <citation type="journal article" date="2018" name="Nat. Biotechnol.">
        <title>A standardized bacterial taxonomy based on genome phylogeny substantially revises the tree of life.</title>
        <authorList>
            <person name="Parks D.H."/>
            <person name="Chuvochina M."/>
            <person name="Waite D.W."/>
            <person name="Rinke C."/>
            <person name="Skarshewski A."/>
            <person name="Chaumeil P.A."/>
            <person name="Hugenholtz P."/>
        </authorList>
    </citation>
    <scope>NUCLEOTIDE SEQUENCE [LARGE SCALE GENOMIC DNA]</scope>
    <source>
        <strain evidence="8">UBA8557</strain>
    </source>
</reference>
<dbReference type="InterPro" id="IPR044068">
    <property type="entry name" value="CB"/>
</dbReference>
<dbReference type="Pfam" id="PF00589">
    <property type="entry name" value="Phage_integrase"/>
    <property type="match status" value="1"/>
</dbReference>
<evidence type="ECO:0000259" key="7">
    <source>
        <dbReference type="PROSITE" id="PS51900"/>
    </source>
</evidence>
<evidence type="ECO:0000256" key="4">
    <source>
        <dbReference type="ARBA" id="ARBA00023172"/>
    </source>
</evidence>
<evidence type="ECO:0000256" key="5">
    <source>
        <dbReference type="PROSITE-ProRule" id="PRU01248"/>
    </source>
</evidence>
<keyword evidence="3 5" id="KW-0238">DNA-binding</keyword>